<dbReference type="Proteomes" id="UP000182152">
    <property type="component" value="Unassembled WGS sequence"/>
</dbReference>
<evidence type="ECO:0000256" key="3">
    <source>
        <dbReference type="ARBA" id="ARBA00022989"/>
    </source>
</evidence>
<keyword evidence="3 5" id="KW-1133">Transmembrane helix</keyword>
<dbReference type="EMBL" id="JXLB01000005">
    <property type="protein sequence ID" value="OJG83130.1"/>
    <property type="molecule type" value="Genomic_DNA"/>
</dbReference>
<keyword evidence="8" id="KW-1185">Reference proteome</keyword>
<evidence type="ECO:0000256" key="5">
    <source>
        <dbReference type="SAM" id="Phobius"/>
    </source>
</evidence>
<evidence type="ECO:0000256" key="2">
    <source>
        <dbReference type="ARBA" id="ARBA00022692"/>
    </source>
</evidence>
<sequence>MTLAEARDLTRSNSTGTTLQGLIDAGNKIGLTAQGLEGNLEELHKAIDNKEIKTPFISLVVLDTGFSHFFVIEDWTEDRIKVFDPARGMRNYSFAEFKKIWAGYLVVFSKTEQFKEEKKNIVPYYFTIFFKEKHFIFVIILFSLFISCFSFLGSFVYQRIIDAFILNNEATFHEDHAHNSIFEAAFHEILYNFQYLILAVVLLYILQAILSIVRAFFIANISKRMNDTLFENFFHKIQYMKAVNLKSRDSGELITRYNITTQVQQIYY</sequence>
<evidence type="ECO:0000256" key="4">
    <source>
        <dbReference type="ARBA" id="ARBA00023136"/>
    </source>
</evidence>
<feature type="transmembrane region" description="Helical" evidence="5">
    <location>
        <begin position="195"/>
        <end position="217"/>
    </location>
</feature>
<dbReference type="GO" id="GO:0006508">
    <property type="term" value="P:proteolysis"/>
    <property type="evidence" value="ECO:0007669"/>
    <property type="project" value="InterPro"/>
</dbReference>
<dbReference type="GO" id="GO:0005524">
    <property type="term" value="F:ATP binding"/>
    <property type="evidence" value="ECO:0007669"/>
    <property type="project" value="InterPro"/>
</dbReference>
<dbReference type="Gene3D" id="1.20.1560.10">
    <property type="entry name" value="ABC transporter type 1, transmembrane domain"/>
    <property type="match status" value="1"/>
</dbReference>
<feature type="transmembrane region" description="Helical" evidence="5">
    <location>
        <begin position="135"/>
        <end position="157"/>
    </location>
</feature>
<protein>
    <recommendedName>
        <fullName evidence="6">ABC transmembrane type-1 domain-containing protein</fullName>
    </recommendedName>
</protein>
<dbReference type="GO" id="GO:0005886">
    <property type="term" value="C:plasma membrane"/>
    <property type="evidence" value="ECO:0007669"/>
    <property type="project" value="UniProtKB-SubCell"/>
</dbReference>
<keyword evidence="4 5" id="KW-0472">Membrane</keyword>
<comment type="caution">
    <text evidence="7">The sequence shown here is derived from an EMBL/GenBank/DDBJ whole genome shotgun (WGS) entry which is preliminary data.</text>
</comment>
<dbReference type="GO" id="GO:0008233">
    <property type="term" value="F:peptidase activity"/>
    <property type="evidence" value="ECO:0007669"/>
    <property type="project" value="InterPro"/>
</dbReference>
<dbReference type="Pfam" id="PF00664">
    <property type="entry name" value="ABC_membrane"/>
    <property type="match status" value="1"/>
</dbReference>
<dbReference type="InterPro" id="IPR036640">
    <property type="entry name" value="ABC1_TM_sf"/>
</dbReference>
<accession>A0A1L8WQ38</accession>
<dbReference type="SUPFAM" id="SSF90123">
    <property type="entry name" value="ABC transporter transmembrane region"/>
    <property type="match status" value="1"/>
</dbReference>
<comment type="subcellular location">
    <subcellularLocation>
        <location evidence="1">Cell membrane</location>
        <topology evidence="1">Multi-pass membrane protein</topology>
    </subcellularLocation>
</comment>
<evidence type="ECO:0000259" key="6">
    <source>
        <dbReference type="PROSITE" id="PS50929"/>
    </source>
</evidence>
<dbReference type="InterPro" id="IPR011527">
    <property type="entry name" value="ABC1_TM_dom"/>
</dbReference>
<evidence type="ECO:0000313" key="8">
    <source>
        <dbReference type="Proteomes" id="UP000182152"/>
    </source>
</evidence>
<evidence type="ECO:0000313" key="7">
    <source>
        <dbReference type="EMBL" id="OJG83130.1"/>
    </source>
</evidence>
<dbReference type="PROSITE" id="PS50929">
    <property type="entry name" value="ABC_TM1F"/>
    <property type="match status" value="1"/>
</dbReference>
<gene>
    <name evidence="7" type="ORF">RV14_GL001825</name>
</gene>
<feature type="domain" description="ABC transmembrane type-1" evidence="6">
    <location>
        <begin position="137"/>
        <end position="268"/>
    </location>
</feature>
<dbReference type="Pfam" id="PF03412">
    <property type="entry name" value="Peptidase_C39"/>
    <property type="match status" value="1"/>
</dbReference>
<dbReference type="Gene3D" id="3.90.70.10">
    <property type="entry name" value="Cysteine proteinases"/>
    <property type="match status" value="1"/>
</dbReference>
<keyword evidence="2 5" id="KW-0812">Transmembrane</keyword>
<dbReference type="STRING" id="150033.RV14_GL001825"/>
<proteinExistence type="predicted"/>
<name>A0A1L8WQ38_9ENTE</name>
<reference evidence="7 8" key="1">
    <citation type="submission" date="2014-12" db="EMBL/GenBank/DDBJ databases">
        <title>Draft genome sequences of 29 type strains of Enterococci.</title>
        <authorList>
            <person name="Zhong Z."/>
            <person name="Sun Z."/>
            <person name="Liu W."/>
            <person name="Zhang W."/>
            <person name="Zhang H."/>
        </authorList>
    </citation>
    <scope>NUCLEOTIDE SEQUENCE [LARGE SCALE GENOMIC DNA]</scope>
    <source>
        <strain evidence="7 8">DSM 15687</strain>
    </source>
</reference>
<evidence type="ECO:0000256" key="1">
    <source>
        <dbReference type="ARBA" id="ARBA00004651"/>
    </source>
</evidence>
<dbReference type="AlphaFoldDB" id="A0A1L8WQ38"/>
<dbReference type="GO" id="GO:0140359">
    <property type="term" value="F:ABC-type transporter activity"/>
    <property type="evidence" value="ECO:0007669"/>
    <property type="project" value="InterPro"/>
</dbReference>
<dbReference type="InterPro" id="IPR005074">
    <property type="entry name" value="Peptidase_C39"/>
</dbReference>
<organism evidence="7 8">
    <name type="scientific">Enterococcus ratti</name>
    <dbReference type="NCBI Taxonomy" id="150033"/>
    <lineage>
        <taxon>Bacteria</taxon>
        <taxon>Bacillati</taxon>
        <taxon>Bacillota</taxon>
        <taxon>Bacilli</taxon>
        <taxon>Lactobacillales</taxon>
        <taxon>Enterococcaceae</taxon>
        <taxon>Enterococcus</taxon>
    </lineage>
</organism>